<gene>
    <name evidence="2" type="ORF">AAX29_00657</name>
</gene>
<dbReference type="AlphaFoldDB" id="A0A1C0B7W1"/>
<sequence>MDNMKNSNNFYLSGIIAFFTYFILLFLFSFYVISPQAKLYSFKDDSFEIELQVFEDKSKEKESIKPKEEKIVKIEKKVEEQIKEEIKEASNSNKKVDVKSLFANFKESSQELSEEDIKNINKSIDPKRFKSKFEKEQRESISFDRVFENNKTTTSLSNSENNNSDDEYLKEVNSLLSKWVPISGNKELKSLVVVSIDSLGKFSYTVSRKSGNELFDIALDDFLKKQLTIKYPIPKKNIIRIEVEFKQKDKND</sequence>
<reference evidence="3" key="1">
    <citation type="submission" date="2015-05" db="EMBL/GenBank/DDBJ databases">
        <authorList>
            <person name="Rovetto F."/>
            <person name="Cocolin L."/>
            <person name="Illeghems K."/>
            <person name="Van Nieuwerburgh F."/>
            <person name="Houf K."/>
        </authorList>
    </citation>
    <scope>NUCLEOTIDE SEQUENCE [LARGE SCALE GENOMIC DNA]</scope>
    <source>
        <strain evidence="3">DU22</strain>
    </source>
</reference>
<comment type="caution">
    <text evidence="2">The sequence shown here is derived from an EMBL/GenBank/DDBJ whole genome shotgun (WGS) entry which is preliminary data.</text>
</comment>
<keyword evidence="1" id="KW-1133">Transmembrane helix</keyword>
<feature type="transmembrane region" description="Helical" evidence="1">
    <location>
        <begin position="12"/>
        <end position="33"/>
    </location>
</feature>
<dbReference type="STRING" id="544718.AAX25_00419"/>
<evidence type="ECO:0000313" key="3">
    <source>
        <dbReference type="Proteomes" id="UP000093281"/>
    </source>
</evidence>
<organism evidence="2 3">
    <name type="scientific">Aliarcobacter thereius</name>
    <dbReference type="NCBI Taxonomy" id="544718"/>
    <lineage>
        <taxon>Bacteria</taxon>
        <taxon>Pseudomonadati</taxon>
        <taxon>Campylobacterota</taxon>
        <taxon>Epsilonproteobacteria</taxon>
        <taxon>Campylobacterales</taxon>
        <taxon>Arcobacteraceae</taxon>
        <taxon>Aliarcobacter</taxon>
    </lineage>
</organism>
<keyword evidence="1" id="KW-0472">Membrane</keyword>
<dbReference type="Proteomes" id="UP000093281">
    <property type="component" value="Unassembled WGS sequence"/>
</dbReference>
<keyword evidence="1" id="KW-0812">Transmembrane</keyword>
<name>A0A1C0B7W1_9BACT</name>
<proteinExistence type="predicted"/>
<evidence type="ECO:0000256" key="1">
    <source>
        <dbReference type="SAM" id="Phobius"/>
    </source>
</evidence>
<evidence type="ECO:0000313" key="2">
    <source>
        <dbReference type="EMBL" id="OCL99612.1"/>
    </source>
</evidence>
<dbReference type="PATRIC" id="fig|544718.43.peg.410"/>
<protein>
    <recommendedName>
        <fullName evidence="4">TonB C-terminal domain-containing protein</fullName>
    </recommendedName>
</protein>
<dbReference type="EMBL" id="LCUJ01000002">
    <property type="protein sequence ID" value="OCL99612.1"/>
    <property type="molecule type" value="Genomic_DNA"/>
</dbReference>
<evidence type="ECO:0008006" key="4">
    <source>
        <dbReference type="Google" id="ProtNLM"/>
    </source>
</evidence>
<accession>A0A1C0B7W1</accession>
<dbReference type="Pfam" id="PF13103">
    <property type="entry name" value="TonB_2"/>
    <property type="match status" value="1"/>
</dbReference>